<dbReference type="PROSITE" id="PS50893">
    <property type="entry name" value="ABC_TRANSPORTER_2"/>
    <property type="match status" value="1"/>
</dbReference>
<comment type="caution">
    <text evidence="5">The sequence shown here is derived from an EMBL/GenBank/DDBJ whole genome shotgun (WGS) entry which is preliminary data.</text>
</comment>
<feature type="domain" description="ABC transporter" evidence="4">
    <location>
        <begin position="5"/>
        <end position="230"/>
    </location>
</feature>
<dbReference type="InterPro" id="IPR051782">
    <property type="entry name" value="ABC_Transporter_VariousFunc"/>
</dbReference>
<dbReference type="CDD" id="cd03230">
    <property type="entry name" value="ABC_DR_subfamily_A"/>
    <property type="match status" value="1"/>
</dbReference>
<reference evidence="5 6" key="1">
    <citation type="submission" date="2016-02" db="EMBL/GenBank/DDBJ databases">
        <title>Genome sequence of Clostridium thermobutyricum DSM 4928.</title>
        <authorList>
            <person name="Poehlein A."/>
            <person name="Daniel R."/>
        </authorList>
    </citation>
    <scope>NUCLEOTIDE SEQUENCE [LARGE SCALE GENOMIC DNA]</scope>
    <source>
        <strain evidence="5 6">DSM 4928</strain>
    </source>
</reference>
<keyword evidence="1" id="KW-0813">Transport</keyword>
<dbReference type="RefSeq" id="WP_080024173.1">
    <property type="nucleotide sequence ID" value="NZ_LTAY01000103.1"/>
</dbReference>
<dbReference type="GO" id="GO:0005524">
    <property type="term" value="F:ATP binding"/>
    <property type="evidence" value="ECO:0007669"/>
    <property type="project" value="UniProtKB-KW"/>
</dbReference>
<dbReference type="Proteomes" id="UP000191448">
    <property type="component" value="Unassembled WGS sequence"/>
</dbReference>
<dbReference type="InterPro" id="IPR003439">
    <property type="entry name" value="ABC_transporter-like_ATP-bd"/>
</dbReference>
<evidence type="ECO:0000256" key="2">
    <source>
        <dbReference type="ARBA" id="ARBA00022741"/>
    </source>
</evidence>
<evidence type="ECO:0000256" key="3">
    <source>
        <dbReference type="ARBA" id="ARBA00022840"/>
    </source>
</evidence>
<organism evidence="5 6">
    <name type="scientific">Clostridium thermobutyricum DSM 4928</name>
    <dbReference type="NCBI Taxonomy" id="1121339"/>
    <lineage>
        <taxon>Bacteria</taxon>
        <taxon>Bacillati</taxon>
        <taxon>Bacillota</taxon>
        <taxon>Clostridia</taxon>
        <taxon>Eubacteriales</taxon>
        <taxon>Clostridiaceae</taxon>
        <taxon>Clostridium</taxon>
    </lineage>
</organism>
<gene>
    <name evidence="5" type="primary">ytrB_2</name>
    <name evidence="5" type="ORF">CLTHE_30840</name>
</gene>
<evidence type="ECO:0000259" key="4">
    <source>
        <dbReference type="PROSITE" id="PS50893"/>
    </source>
</evidence>
<name>A0A1V4SN97_9CLOT</name>
<evidence type="ECO:0000256" key="1">
    <source>
        <dbReference type="ARBA" id="ARBA00022448"/>
    </source>
</evidence>
<dbReference type="InterPro" id="IPR003593">
    <property type="entry name" value="AAA+_ATPase"/>
</dbReference>
<dbReference type="EMBL" id="LTAY01000103">
    <property type="protein sequence ID" value="OPX45320.1"/>
    <property type="molecule type" value="Genomic_DNA"/>
</dbReference>
<keyword evidence="2" id="KW-0547">Nucleotide-binding</keyword>
<accession>A0A1V4SN97</accession>
<proteinExistence type="predicted"/>
<dbReference type="PANTHER" id="PTHR42939:SF1">
    <property type="entry name" value="ABC TRANSPORTER ATP-BINDING PROTEIN ALBC-RELATED"/>
    <property type="match status" value="1"/>
</dbReference>
<sequence>MENSIVFKNVSKSYGKINVLDNISFSIEEGKIYGLIGRNGAGKTTILNLIADRIFKESGEVKVFNEDVHENEKALRKIYFMSENIYMIKSMKVKEFFYWMSKFYKNFDVNYAKELCKKFDLDINKKFGYLSTGYKTIYKIIGALASNAEIIIYDEPVLGLDVNHRELFYKELLKSYDKNENTIIISTHLIEEVSGIIEKAILINKGNIILDGYVDEILFKSFKISGESRAVEEFIENKNVISKENFNGITKAVIYDEIEEKAISEIKIEKIKLQDLYLSFTNR</sequence>
<dbReference type="Pfam" id="PF00005">
    <property type="entry name" value="ABC_tran"/>
    <property type="match status" value="1"/>
</dbReference>
<dbReference type="GO" id="GO:0016887">
    <property type="term" value="F:ATP hydrolysis activity"/>
    <property type="evidence" value="ECO:0007669"/>
    <property type="project" value="InterPro"/>
</dbReference>
<dbReference type="OrthoDB" id="9804819at2"/>
<dbReference type="PANTHER" id="PTHR42939">
    <property type="entry name" value="ABC TRANSPORTER ATP-BINDING PROTEIN ALBC-RELATED"/>
    <property type="match status" value="1"/>
</dbReference>
<dbReference type="SMART" id="SM00382">
    <property type="entry name" value="AAA"/>
    <property type="match status" value="1"/>
</dbReference>
<protein>
    <submittedName>
        <fullName evidence="5">ABC transporter ATP-binding protein YtrB</fullName>
    </submittedName>
</protein>
<keyword evidence="3 5" id="KW-0067">ATP-binding</keyword>
<evidence type="ECO:0000313" key="5">
    <source>
        <dbReference type="EMBL" id="OPX45320.1"/>
    </source>
</evidence>
<dbReference type="Gene3D" id="3.40.50.300">
    <property type="entry name" value="P-loop containing nucleotide triphosphate hydrolases"/>
    <property type="match status" value="1"/>
</dbReference>
<dbReference type="SUPFAM" id="SSF52540">
    <property type="entry name" value="P-loop containing nucleoside triphosphate hydrolases"/>
    <property type="match status" value="1"/>
</dbReference>
<dbReference type="AlphaFoldDB" id="A0A1V4SN97"/>
<dbReference type="InterPro" id="IPR027417">
    <property type="entry name" value="P-loop_NTPase"/>
</dbReference>
<evidence type="ECO:0000313" key="6">
    <source>
        <dbReference type="Proteomes" id="UP000191448"/>
    </source>
</evidence>